<proteinExistence type="inferred from homology"/>
<dbReference type="GO" id="GO:0004479">
    <property type="term" value="F:methionyl-tRNA formyltransferase activity"/>
    <property type="evidence" value="ECO:0007669"/>
    <property type="project" value="UniProtKB-UniRule"/>
</dbReference>
<dbReference type="InterPro" id="IPR037022">
    <property type="entry name" value="Formyl_trans_C_sf"/>
</dbReference>
<dbReference type="PANTHER" id="PTHR11138:SF5">
    <property type="entry name" value="METHIONYL-TRNA FORMYLTRANSFERASE, MITOCHONDRIAL"/>
    <property type="match status" value="1"/>
</dbReference>
<evidence type="ECO:0000313" key="11">
    <source>
        <dbReference type="EMBL" id="AJQ92657.1"/>
    </source>
</evidence>
<dbReference type="NCBIfam" id="TIGR00460">
    <property type="entry name" value="fmt"/>
    <property type="match status" value="1"/>
</dbReference>
<dbReference type="CDD" id="cd08646">
    <property type="entry name" value="FMT_core_Met-tRNA-FMT_N"/>
    <property type="match status" value="1"/>
</dbReference>
<dbReference type="PANTHER" id="PTHR11138">
    <property type="entry name" value="METHIONYL-TRNA FORMYLTRANSFERASE"/>
    <property type="match status" value="1"/>
</dbReference>
<comment type="catalytic activity">
    <reaction evidence="7 8">
        <text>L-methionyl-tRNA(fMet) + (6R)-10-formyltetrahydrofolate = N-formyl-L-methionyl-tRNA(fMet) + (6S)-5,6,7,8-tetrahydrofolate + H(+)</text>
        <dbReference type="Rhea" id="RHEA:24380"/>
        <dbReference type="Rhea" id="RHEA-COMP:9952"/>
        <dbReference type="Rhea" id="RHEA-COMP:9953"/>
        <dbReference type="ChEBI" id="CHEBI:15378"/>
        <dbReference type="ChEBI" id="CHEBI:57453"/>
        <dbReference type="ChEBI" id="CHEBI:78530"/>
        <dbReference type="ChEBI" id="CHEBI:78844"/>
        <dbReference type="ChEBI" id="CHEBI:195366"/>
        <dbReference type="EC" id="2.1.2.9"/>
    </reaction>
</comment>
<evidence type="ECO:0000259" key="9">
    <source>
        <dbReference type="Pfam" id="PF00551"/>
    </source>
</evidence>
<dbReference type="OrthoDB" id="9802815at2"/>
<dbReference type="InterPro" id="IPR011034">
    <property type="entry name" value="Formyl_transferase-like_C_sf"/>
</dbReference>
<evidence type="ECO:0000256" key="4">
    <source>
        <dbReference type="ARBA" id="ARBA00016014"/>
    </source>
</evidence>
<reference evidence="11 12" key="1">
    <citation type="submission" date="2014-01" db="EMBL/GenBank/DDBJ databases">
        <title>Full genme sequencing of cellulolytic bacterium Gynuella sunshinyii YC6258T gen. nov., sp. nov.</title>
        <authorList>
            <person name="Khan H."/>
            <person name="Chung E.J."/>
            <person name="Chung Y.R."/>
        </authorList>
    </citation>
    <scope>NUCLEOTIDE SEQUENCE [LARGE SCALE GENOMIC DNA]</scope>
    <source>
        <strain evidence="11 12">YC6258</strain>
    </source>
</reference>
<dbReference type="HOGENOM" id="CLU_033347_1_2_6"/>
<dbReference type="InterPro" id="IPR001555">
    <property type="entry name" value="GART_AS"/>
</dbReference>
<dbReference type="Proteomes" id="UP000032266">
    <property type="component" value="Chromosome"/>
</dbReference>
<evidence type="ECO:0000256" key="1">
    <source>
        <dbReference type="ARBA" id="ARBA00002606"/>
    </source>
</evidence>
<dbReference type="InterPro" id="IPR005794">
    <property type="entry name" value="Fmt"/>
</dbReference>
<gene>
    <name evidence="8" type="primary">fmt</name>
    <name evidence="11" type="ORF">YC6258_00607</name>
</gene>
<accession>A0A0C5VDQ7</accession>
<evidence type="ECO:0000256" key="7">
    <source>
        <dbReference type="ARBA" id="ARBA00048558"/>
    </source>
</evidence>
<evidence type="ECO:0000313" key="12">
    <source>
        <dbReference type="Proteomes" id="UP000032266"/>
    </source>
</evidence>
<dbReference type="SUPFAM" id="SSF50486">
    <property type="entry name" value="FMT C-terminal domain-like"/>
    <property type="match status" value="1"/>
</dbReference>
<keyword evidence="6 8" id="KW-0648">Protein biosynthesis</keyword>
<dbReference type="FunFam" id="3.40.50.170:FF:000003">
    <property type="entry name" value="Methionyl-tRNA formyltransferase"/>
    <property type="match status" value="1"/>
</dbReference>
<dbReference type="STRING" id="1445510.YC6258_00607"/>
<sequence length="312" mass="34250">MRIIFAGTPDFAAEHLRAVLATEHEVVAVYTQPDRPSGRGRKLVAGPVKQLAMEHDIPVFQPTSLKPESEHQQLVGLNADLMVVVAYGLILPKAVLNIPKHGCINVHASLLPRWRGAAPIQRAIIAGDSRTGVTIMQMDVGLDTGDMLLKAECAIDPADTAESLHDKLISIGQPCLQQALNDIESGHINPVHQDNSLACYADKLSKDEGKIDWQLPAAQLDRLIRGFNPWPVAHAKLDDQVIRIWQAGYENGDSDHAPGHITDISKDSIKVQCGQGQLVLDIVQLPGSKAMPVTQILNSKREWFEQHRTFQL</sequence>
<dbReference type="InterPro" id="IPR041711">
    <property type="entry name" value="Met-tRNA-FMT_N"/>
</dbReference>
<dbReference type="Gene3D" id="3.40.50.170">
    <property type="entry name" value="Formyl transferase, N-terminal domain"/>
    <property type="match status" value="1"/>
</dbReference>
<dbReference type="RefSeq" id="WP_044615667.1">
    <property type="nucleotide sequence ID" value="NZ_CP007142.1"/>
</dbReference>
<dbReference type="GO" id="GO:0005829">
    <property type="term" value="C:cytosol"/>
    <property type="evidence" value="ECO:0007669"/>
    <property type="project" value="TreeGrafter"/>
</dbReference>
<feature type="domain" description="Formyl transferase N-terminal" evidence="9">
    <location>
        <begin position="1"/>
        <end position="178"/>
    </location>
</feature>
<dbReference type="InterPro" id="IPR044135">
    <property type="entry name" value="Met-tRNA-FMT_C"/>
</dbReference>
<keyword evidence="5 8" id="KW-0808">Transferase</keyword>
<organism evidence="11 12">
    <name type="scientific">Gynuella sunshinyii YC6258</name>
    <dbReference type="NCBI Taxonomy" id="1445510"/>
    <lineage>
        <taxon>Bacteria</taxon>
        <taxon>Pseudomonadati</taxon>
        <taxon>Pseudomonadota</taxon>
        <taxon>Gammaproteobacteria</taxon>
        <taxon>Oceanospirillales</taxon>
        <taxon>Saccharospirillaceae</taxon>
        <taxon>Gynuella</taxon>
    </lineage>
</organism>
<dbReference type="EC" id="2.1.2.9" evidence="3 8"/>
<keyword evidence="12" id="KW-1185">Reference proteome</keyword>
<evidence type="ECO:0000256" key="3">
    <source>
        <dbReference type="ARBA" id="ARBA00012261"/>
    </source>
</evidence>
<protein>
    <recommendedName>
        <fullName evidence="4 8">Methionyl-tRNA formyltransferase</fullName>
        <ecNumber evidence="3 8">2.1.2.9</ecNumber>
    </recommendedName>
</protein>
<evidence type="ECO:0000259" key="10">
    <source>
        <dbReference type="Pfam" id="PF02911"/>
    </source>
</evidence>
<evidence type="ECO:0000256" key="5">
    <source>
        <dbReference type="ARBA" id="ARBA00022679"/>
    </source>
</evidence>
<name>A0A0C5VDQ7_9GAMM</name>
<dbReference type="Gene3D" id="3.10.25.10">
    <property type="entry name" value="Formyl transferase, C-terminal domain"/>
    <property type="match status" value="1"/>
</dbReference>
<evidence type="ECO:0000256" key="8">
    <source>
        <dbReference type="HAMAP-Rule" id="MF_00182"/>
    </source>
</evidence>
<comment type="similarity">
    <text evidence="2 8">Belongs to the Fmt family.</text>
</comment>
<dbReference type="Pfam" id="PF02911">
    <property type="entry name" value="Formyl_trans_C"/>
    <property type="match status" value="1"/>
</dbReference>
<dbReference type="InterPro" id="IPR005793">
    <property type="entry name" value="Formyl_trans_C"/>
</dbReference>
<dbReference type="InterPro" id="IPR002376">
    <property type="entry name" value="Formyl_transf_N"/>
</dbReference>
<feature type="binding site" evidence="8">
    <location>
        <begin position="109"/>
        <end position="112"/>
    </location>
    <ligand>
        <name>(6S)-5,6,7,8-tetrahydrofolate</name>
        <dbReference type="ChEBI" id="CHEBI:57453"/>
    </ligand>
</feature>
<dbReference type="PATRIC" id="fig|1445510.3.peg.594"/>
<dbReference type="InterPro" id="IPR036477">
    <property type="entry name" value="Formyl_transf_N_sf"/>
</dbReference>
<dbReference type="EMBL" id="CP007142">
    <property type="protein sequence ID" value="AJQ92657.1"/>
    <property type="molecule type" value="Genomic_DNA"/>
</dbReference>
<dbReference type="KEGG" id="gsn:YC6258_00607"/>
<comment type="function">
    <text evidence="1 8">Attaches a formyl group to the free amino group of methionyl-tRNA(fMet). The formyl group appears to play a dual role in the initiator identity of N-formylmethionyl-tRNA by promoting its recognition by IF2 and preventing the misappropriation of this tRNA by the elongation apparatus.</text>
</comment>
<dbReference type="AlphaFoldDB" id="A0A0C5VDQ7"/>
<feature type="domain" description="Formyl transferase C-terminal" evidence="10">
    <location>
        <begin position="203"/>
        <end position="300"/>
    </location>
</feature>
<dbReference type="CDD" id="cd08704">
    <property type="entry name" value="Met_tRNA_FMT_C"/>
    <property type="match status" value="1"/>
</dbReference>
<dbReference type="Pfam" id="PF00551">
    <property type="entry name" value="Formyl_trans_N"/>
    <property type="match status" value="1"/>
</dbReference>
<dbReference type="HAMAP" id="MF_00182">
    <property type="entry name" value="Formyl_trans"/>
    <property type="match status" value="1"/>
</dbReference>
<dbReference type="PROSITE" id="PS00373">
    <property type="entry name" value="GART"/>
    <property type="match status" value="1"/>
</dbReference>
<dbReference type="FunFam" id="3.40.50.12230:FF:000001">
    <property type="entry name" value="Methionyl-tRNA formyltransferase"/>
    <property type="match status" value="1"/>
</dbReference>
<evidence type="ECO:0000256" key="6">
    <source>
        <dbReference type="ARBA" id="ARBA00022917"/>
    </source>
</evidence>
<dbReference type="SUPFAM" id="SSF53328">
    <property type="entry name" value="Formyltransferase"/>
    <property type="match status" value="1"/>
</dbReference>
<evidence type="ECO:0000256" key="2">
    <source>
        <dbReference type="ARBA" id="ARBA00010699"/>
    </source>
</evidence>